<evidence type="ECO:0000256" key="5">
    <source>
        <dbReference type="ARBA" id="ARBA00023242"/>
    </source>
</evidence>
<dbReference type="KEGG" id="nnu:104589321"/>
<keyword evidence="5" id="KW-0539">Nucleus</keyword>
<dbReference type="PANTHER" id="PTHR31920">
    <property type="entry name" value="B3 DOMAIN-CONTAINING"/>
    <property type="match status" value="1"/>
</dbReference>
<dbReference type="OMA" id="QICEANK"/>
<reference evidence="8" key="1">
    <citation type="submission" date="2025-08" db="UniProtKB">
        <authorList>
            <consortium name="RefSeq"/>
        </authorList>
    </citation>
    <scope>IDENTIFICATION</scope>
</reference>
<dbReference type="InterPro" id="IPR050655">
    <property type="entry name" value="Plant_B3_domain"/>
</dbReference>
<dbReference type="RefSeq" id="XP_010245897.1">
    <property type="nucleotide sequence ID" value="XM_010247595.2"/>
</dbReference>
<evidence type="ECO:0000256" key="3">
    <source>
        <dbReference type="ARBA" id="ARBA00023125"/>
    </source>
</evidence>
<accession>A0A1U7Z519</accession>
<dbReference type="PANTHER" id="PTHR31920:SF149">
    <property type="entry name" value="B3 DOMAIN-CONTAINING PROTEIN OS01G0723500-LIKE ISOFORM X1"/>
    <property type="match status" value="1"/>
</dbReference>
<dbReference type="GO" id="GO:0005634">
    <property type="term" value="C:nucleus"/>
    <property type="evidence" value="ECO:0007669"/>
    <property type="project" value="UniProtKB-SubCell"/>
</dbReference>
<dbReference type="InterPro" id="IPR015300">
    <property type="entry name" value="DNA-bd_pseudobarrel_sf"/>
</dbReference>
<dbReference type="SMART" id="SM01019">
    <property type="entry name" value="B3"/>
    <property type="match status" value="2"/>
</dbReference>
<dbReference type="eggNOG" id="ENOG502S3WW">
    <property type="taxonomic scope" value="Eukaryota"/>
</dbReference>
<dbReference type="Pfam" id="PF02362">
    <property type="entry name" value="B3"/>
    <property type="match status" value="2"/>
</dbReference>
<dbReference type="InterPro" id="IPR003340">
    <property type="entry name" value="B3_DNA-bd"/>
</dbReference>
<dbReference type="Proteomes" id="UP000189703">
    <property type="component" value="Unplaced"/>
</dbReference>
<dbReference type="GO" id="GO:0003677">
    <property type="term" value="F:DNA binding"/>
    <property type="evidence" value="ECO:0007669"/>
    <property type="project" value="UniProtKB-KW"/>
</dbReference>
<comment type="subcellular location">
    <subcellularLocation>
        <location evidence="1">Nucleus</location>
    </subcellularLocation>
</comment>
<dbReference type="PROSITE" id="PS50863">
    <property type="entry name" value="B3"/>
    <property type="match status" value="2"/>
</dbReference>
<dbReference type="Gene3D" id="2.40.330.10">
    <property type="entry name" value="DNA-binding pseudobarrel domain"/>
    <property type="match status" value="2"/>
</dbReference>
<organism evidence="7 8">
    <name type="scientific">Nelumbo nucifera</name>
    <name type="common">Sacred lotus</name>
    <dbReference type="NCBI Taxonomy" id="4432"/>
    <lineage>
        <taxon>Eukaryota</taxon>
        <taxon>Viridiplantae</taxon>
        <taxon>Streptophyta</taxon>
        <taxon>Embryophyta</taxon>
        <taxon>Tracheophyta</taxon>
        <taxon>Spermatophyta</taxon>
        <taxon>Magnoliopsida</taxon>
        <taxon>Proteales</taxon>
        <taxon>Nelumbonaceae</taxon>
        <taxon>Nelumbo</taxon>
    </lineage>
</organism>
<keyword evidence="3" id="KW-0238">DNA-binding</keyword>
<evidence type="ECO:0000313" key="7">
    <source>
        <dbReference type="Proteomes" id="UP000189703"/>
    </source>
</evidence>
<dbReference type="STRING" id="4432.A0A1U7Z519"/>
<protein>
    <submittedName>
        <fullName evidence="8">B3 domain-containing protein Os03g0621600 isoform X1</fullName>
    </submittedName>
</protein>
<name>A0A1U7Z519_NELNU</name>
<proteinExistence type="predicted"/>
<dbReference type="AlphaFoldDB" id="A0A1U7Z519"/>
<feature type="region of interest" description="Disordered" evidence="6">
    <location>
        <begin position="130"/>
        <end position="154"/>
    </location>
</feature>
<keyword evidence="7" id="KW-1185">Reference proteome</keyword>
<evidence type="ECO:0000256" key="4">
    <source>
        <dbReference type="ARBA" id="ARBA00023163"/>
    </source>
</evidence>
<evidence type="ECO:0000313" key="8">
    <source>
        <dbReference type="RefSeq" id="XP_010245897.1"/>
    </source>
</evidence>
<evidence type="ECO:0000256" key="1">
    <source>
        <dbReference type="ARBA" id="ARBA00004123"/>
    </source>
</evidence>
<keyword evidence="4" id="KW-0804">Transcription</keyword>
<dbReference type="SUPFAM" id="SSF101936">
    <property type="entry name" value="DNA-binding pseudobarrel domain"/>
    <property type="match status" value="2"/>
</dbReference>
<dbReference type="CDD" id="cd10017">
    <property type="entry name" value="B3_DNA"/>
    <property type="match status" value="2"/>
</dbReference>
<sequence>MMTKYRCSTQLGNTTKCSRRKRPSFFKVLLPSHYSKLLQIPPPFIKHFNRSVPRRSIIRSPTGKCWPVTVKKIEKRFYFQKGWQSFVKHHDLVVGDLLVFSYHGNSKFSVKIYDRSACEKQMPLPPVAQIQSTSVSHPTNGKQGKMMPKVTKETGGCVKPNRKPIIKNGRNGGFEAACSYKTEFPYFIGVWRNSRRYYMTIPSAVARQFCLASKVKMVLLWDPQGRPWPVKVCFRRDGRVVLSDGWGEFSKANRLLEGDACSFEFCHGIGNSICVNIFRAMGSTKRQASNNKTGTVVPVSSATSQKGSVIAVSKSLQW</sequence>
<gene>
    <name evidence="8" type="primary">LOC104589321</name>
</gene>
<dbReference type="OrthoDB" id="635132at2759"/>
<keyword evidence="2" id="KW-0805">Transcription regulation</keyword>
<evidence type="ECO:0000256" key="6">
    <source>
        <dbReference type="SAM" id="MobiDB-lite"/>
    </source>
</evidence>
<dbReference type="FunCoup" id="A0A1U7Z519">
    <property type="interactions" value="101"/>
</dbReference>
<feature type="compositionally biased region" description="Polar residues" evidence="6">
    <location>
        <begin position="130"/>
        <end position="142"/>
    </location>
</feature>
<dbReference type="GeneID" id="104589321"/>
<evidence type="ECO:0000256" key="2">
    <source>
        <dbReference type="ARBA" id="ARBA00023015"/>
    </source>
</evidence>